<organism evidence="1 2">
    <name type="scientific">Nitrosospira multiformis</name>
    <dbReference type="NCBI Taxonomy" id="1231"/>
    <lineage>
        <taxon>Bacteria</taxon>
        <taxon>Pseudomonadati</taxon>
        <taxon>Pseudomonadota</taxon>
        <taxon>Betaproteobacteria</taxon>
        <taxon>Nitrosomonadales</taxon>
        <taxon>Nitrosomonadaceae</taxon>
        <taxon>Nitrosospira</taxon>
    </lineage>
</organism>
<dbReference type="EMBL" id="FOCT01000013">
    <property type="protein sequence ID" value="SEO17707.1"/>
    <property type="molecule type" value="Genomic_DNA"/>
</dbReference>
<name>A0A1H8MK76_9PROT</name>
<evidence type="ECO:0000313" key="1">
    <source>
        <dbReference type="EMBL" id="SEO17707.1"/>
    </source>
</evidence>
<gene>
    <name evidence="1" type="ORF">SAMN05216404_11311</name>
</gene>
<accession>A0A1H8MK76</accession>
<reference evidence="1 2" key="1">
    <citation type="submission" date="2016-10" db="EMBL/GenBank/DDBJ databases">
        <authorList>
            <person name="de Groot N.N."/>
        </authorList>
    </citation>
    <scope>NUCLEOTIDE SEQUENCE [LARGE SCALE GENOMIC DNA]</scope>
    <source>
        <strain evidence="1 2">Nl18</strain>
    </source>
</reference>
<dbReference type="Proteomes" id="UP000183898">
    <property type="component" value="Unassembled WGS sequence"/>
</dbReference>
<protein>
    <submittedName>
        <fullName evidence="1">Uncharacterized protein</fullName>
    </submittedName>
</protein>
<proteinExistence type="predicted"/>
<sequence length="81" mass="8756">MGGTYKHIPKSSTVERNLALNPIGSSMPSSNQSSKFTGLHDVKLRAAADTNTSNYSSLIKAGFKPTPWTGLLATLFENLMR</sequence>
<evidence type="ECO:0000313" key="2">
    <source>
        <dbReference type="Proteomes" id="UP000183898"/>
    </source>
</evidence>
<dbReference type="AlphaFoldDB" id="A0A1H8MK76"/>